<protein>
    <recommendedName>
        <fullName evidence="1">D-galactarate/Altronate dehydratase C-terminal domain-containing protein</fullName>
    </recommendedName>
</protein>
<name>X1GWY2_9ZZZZ</name>
<dbReference type="EMBL" id="BARU01019031">
    <property type="protein sequence ID" value="GAH61667.1"/>
    <property type="molecule type" value="Genomic_DNA"/>
</dbReference>
<dbReference type="GO" id="GO:0019698">
    <property type="term" value="P:D-galacturonate catabolic process"/>
    <property type="evidence" value="ECO:0007669"/>
    <property type="project" value="TreeGrafter"/>
</dbReference>
<dbReference type="PANTHER" id="PTHR30536:SF5">
    <property type="entry name" value="ALTRONATE DEHYDRATASE"/>
    <property type="match status" value="1"/>
</dbReference>
<accession>X1GWY2</accession>
<evidence type="ECO:0000313" key="2">
    <source>
        <dbReference type="EMBL" id="GAH61667.1"/>
    </source>
</evidence>
<comment type="caution">
    <text evidence="2">The sequence shown here is derived from an EMBL/GenBank/DDBJ whole genome shotgun (WGS) entry which is preliminary data.</text>
</comment>
<reference evidence="2" key="1">
    <citation type="journal article" date="2014" name="Front. Microbiol.">
        <title>High frequency of phylogenetically diverse reductive dehalogenase-homologous genes in deep subseafloor sedimentary metagenomes.</title>
        <authorList>
            <person name="Kawai M."/>
            <person name="Futagami T."/>
            <person name="Toyoda A."/>
            <person name="Takaki Y."/>
            <person name="Nishi S."/>
            <person name="Hori S."/>
            <person name="Arai W."/>
            <person name="Tsubouchi T."/>
            <person name="Morono Y."/>
            <person name="Uchiyama I."/>
            <person name="Ito T."/>
            <person name="Fujiyama A."/>
            <person name="Inagaki F."/>
            <person name="Takami H."/>
        </authorList>
    </citation>
    <scope>NUCLEOTIDE SEQUENCE</scope>
    <source>
        <strain evidence="2">Expedition CK06-06</strain>
    </source>
</reference>
<proteinExistence type="predicted"/>
<dbReference type="Pfam" id="PF20629">
    <property type="entry name" value="GD_AH_C"/>
    <property type="match status" value="1"/>
</dbReference>
<gene>
    <name evidence="2" type="ORF">S03H2_31388</name>
</gene>
<organism evidence="2">
    <name type="scientific">marine sediment metagenome</name>
    <dbReference type="NCBI Taxonomy" id="412755"/>
    <lineage>
        <taxon>unclassified sequences</taxon>
        <taxon>metagenomes</taxon>
        <taxon>ecological metagenomes</taxon>
    </lineage>
</organism>
<dbReference type="InterPro" id="IPR048332">
    <property type="entry name" value="GD_AH_C"/>
</dbReference>
<sequence length="108" mass="11664">MPGHGFENLTGLAAAGAVVHLFTTGLGAPEGHPIMPVIKLTGNINTWNKLNTHMDFNVSSIIDGTETIEEAGRRLFEELVKVASGKLTKAEVLRYDESMEILTYGPVI</sequence>
<feature type="domain" description="D-galactarate/Altronate dehydratase C-terminal" evidence="1">
    <location>
        <begin position="2"/>
        <end position="98"/>
    </location>
</feature>
<dbReference type="InterPro" id="IPR052172">
    <property type="entry name" value="UxaA_altronate/galactarate_dh"/>
</dbReference>
<dbReference type="PANTHER" id="PTHR30536">
    <property type="entry name" value="ALTRONATE/GALACTARATE DEHYDRATASE"/>
    <property type="match status" value="1"/>
</dbReference>
<evidence type="ECO:0000259" key="1">
    <source>
        <dbReference type="Pfam" id="PF20629"/>
    </source>
</evidence>
<dbReference type="AlphaFoldDB" id="X1GWY2"/>